<sequence length="154" mass="16819">MTVWGLVVETTVSAGDRKHIEAAVVAHVLGTRAEALAELERRARSFSPEHPRSPRRRRLLRDGDGFLLVVDGAWQSFATRFTVAELLEDSAAPVVQEPVESPGEPVAVVDEPGEPDVPDQPLAQVEQVEQAGPVERYADGVPVKPAWLGRDDLR</sequence>
<evidence type="ECO:0000313" key="3">
    <source>
        <dbReference type="Proteomes" id="UP000094960"/>
    </source>
</evidence>
<proteinExistence type="predicted"/>
<keyword evidence="3" id="KW-1185">Reference proteome</keyword>
<gene>
    <name evidence="2" type="ORF">BFF78_12850</name>
</gene>
<name>A0A1D7Y854_9ACTN</name>
<dbReference type="EMBL" id="CP017248">
    <property type="protein sequence ID" value="AOR31818.1"/>
    <property type="molecule type" value="Genomic_DNA"/>
</dbReference>
<reference evidence="3" key="1">
    <citation type="submission" date="2016-09" db="EMBL/GenBank/DDBJ databases">
        <title>Streptomyces puniciscabiei strain:TW1S1 Genome sequencing and assembly.</title>
        <authorList>
            <person name="Kim M.-K."/>
            <person name="Kim S.B."/>
        </authorList>
    </citation>
    <scope>NUCLEOTIDE SEQUENCE [LARGE SCALE GENOMIC DNA]</scope>
    <source>
        <strain evidence="3">TW1S1</strain>
    </source>
</reference>
<dbReference type="RefSeq" id="WP_069778458.1">
    <property type="nucleotide sequence ID" value="NZ_CP017248.1"/>
</dbReference>
<dbReference type="KEGG" id="spun:BFF78_12850"/>
<protein>
    <submittedName>
        <fullName evidence="2">Uncharacterized protein</fullName>
    </submittedName>
</protein>
<feature type="region of interest" description="Disordered" evidence="1">
    <location>
        <begin position="94"/>
        <end position="119"/>
    </location>
</feature>
<dbReference type="Proteomes" id="UP000094960">
    <property type="component" value="Chromosome"/>
</dbReference>
<dbReference type="AlphaFoldDB" id="A0A1D7Y854"/>
<accession>A0A1D7Y854</accession>
<evidence type="ECO:0000256" key="1">
    <source>
        <dbReference type="SAM" id="MobiDB-lite"/>
    </source>
</evidence>
<organism evidence="2 3">
    <name type="scientific">Streptomyces fodineus</name>
    <dbReference type="NCBI Taxonomy" id="1904616"/>
    <lineage>
        <taxon>Bacteria</taxon>
        <taxon>Bacillati</taxon>
        <taxon>Actinomycetota</taxon>
        <taxon>Actinomycetes</taxon>
        <taxon>Kitasatosporales</taxon>
        <taxon>Streptomycetaceae</taxon>
        <taxon>Streptomyces</taxon>
    </lineage>
</organism>
<evidence type="ECO:0000313" key="2">
    <source>
        <dbReference type="EMBL" id="AOR31818.1"/>
    </source>
</evidence>